<organism evidence="1 2">
    <name type="scientific">Duganella flavida</name>
    <dbReference type="NCBI Taxonomy" id="2692175"/>
    <lineage>
        <taxon>Bacteria</taxon>
        <taxon>Pseudomonadati</taxon>
        <taxon>Pseudomonadota</taxon>
        <taxon>Betaproteobacteria</taxon>
        <taxon>Burkholderiales</taxon>
        <taxon>Oxalobacteraceae</taxon>
        <taxon>Telluria group</taxon>
        <taxon>Duganella</taxon>
    </lineage>
</organism>
<gene>
    <name evidence="1" type="ORF">GTP46_24420</name>
</gene>
<sequence length="187" mass="20199">MTAIRTTAPSVLAVTLEDAKGALRVDGDDLDAQITIGVKGIIADLEQEIGQCVMKQTWEVRLPYFPPDGAIKLPHPVISITSLNYIDAAGVTQTIAGPGYRLNKSRYASTLTPARGESWPATAEDDAAVIVVVQAGYGESSEDTPEEIELYILAKLAEQFDPATRLERDTVQSNFVTGLLDRCRSYG</sequence>
<dbReference type="EMBL" id="WWCN01000018">
    <property type="protein sequence ID" value="MYM25777.1"/>
    <property type="molecule type" value="Genomic_DNA"/>
</dbReference>
<proteinExistence type="predicted"/>
<dbReference type="NCBIfam" id="TIGR02215">
    <property type="entry name" value="phage_chp_gp8"/>
    <property type="match status" value="1"/>
</dbReference>
<dbReference type="Proteomes" id="UP000479335">
    <property type="component" value="Unassembled WGS sequence"/>
</dbReference>
<evidence type="ECO:0000313" key="2">
    <source>
        <dbReference type="Proteomes" id="UP000479335"/>
    </source>
</evidence>
<name>A0A6L8KGD3_9BURK</name>
<accession>A0A6L8KGD3</accession>
<dbReference type="CDD" id="cd08054">
    <property type="entry name" value="gp6"/>
    <property type="match status" value="1"/>
</dbReference>
<dbReference type="InterPro" id="IPR011738">
    <property type="entry name" value="Phage_CHP"/>
</dbReference>
<keyword evidence="2" id="KW-1185">Reference proteome</keyword>
<dbReference type="AlphaFoldDB" id="A0A6L8KGD3"/>
<reference evidence="1 2" key="1">
    <citation type="submission" date="2019-12" db="EMBL/GenBank/DDBJ databases">
        <title>Novel species isolated from a subtropical stream in China.</title>
        <authorList>
            <person name="Lu H."/>
        </authorList>
    </citation>
    <scope>NUCLEOTIDE SEQUENCE [LARGE SCALE GENOMIC DNA]</scope>
    <source>
        <strain evidence="1 2">FT135W</strain>
    </source>
</reference>
<comment type="caution">
    <text evidence="1">The sequence shown here is derived from an EMBL/GenBank/DDBJ whole genome shotgun (WGS) entry which is preliminary data.</text>
</comment>
<dbReference type="RefSeq" id="WP_161009214.1">
    <property type="nucleotide sequence ID" value="NZ_WWCN01000018.1"/>
</dbReference>
<protein>
    <recommendedName>
        <fullName evidence="3">PhiE125 gp8 family phage protein</fullName>
    </recommendedName>
</protein>
<evidence type="ECO:0008006" key="3">
    <source>
        <dbReference type="Google" id="ProtNLM"/>
    </source>
</evidence>
<evidence type="ECO:0000313" key="1">
    <source>
        <dbReference type="EMBL" id="MYM25777.1"/>
    </source>
</evidence>